<dbReference type="WBParaSite" id="TTAC_0000269901-mRNA-1">
    <property type="protein sequence ID" value="TTAC_0000269901-mRNA-1"/>
    <property type="gene ID" value="TTAC_0000269901"/>
</dbReference>
<dbReference type="SUPFAM" id="SSF47473">
    <property type="entry name" value="EF-hand"/>
    <property type="match status" value="1"/>
</dbReference>
<dbReference type="AlphaFoldDB" id="A0A0R3WPK9"/>
<keyword evidence="1" id="KW-0677">Repeat</keyword>
<dbReference type="GO" id="GO:0005509">
    <property type="term" value="F:calcium ion binding"/>
    <property type="evidence" value="ECO:0007669"/>
    <property type="project" value="InterPro"/>
</dbReference>
<proteinExistence type="predicted"/>
<dbReference type="InterPro" id="IPR002048">
    <property type="entry name" value="EF_hand_dom"/>
</dbReference>
<dbReference type="InterPro" id="IPR050145">
    <property type="entry name" value="Centrin_CML-like"/>
</dbReference>
<dbReference type="CDD" id="cd00051">
    <property type="entry name" value="EFh"/>
    <property type="match status" value="1"/>
</dbReference>
<gene>
    <name evidence="4" type="ORF">TTAC_LOCUS2682</name>
</gene>
<evidence type="ECO:0000313" key="6">
    <source>
        <dbReference type="WBParaSite" id="TTAC_0000269901-mRNA-1"/>
    </source>
</evidence>
<feature type="domain" description="EF-hand" evidence="3">
    <location>
        <begin position="11"/>
        <end position="38"/>
    </location>
</feature>
<dbReference type="PANTHER" id="PTHR23050">
    <property type="entry name" value="CALCIUM BINDING PROTEIN"/>
    <property type="match status" value="1"/>
</dbReference>
<keyword evidence="2" id="KW-0106">Calcium</keyword>
<accession>A0A0R3WPK9</accession>
<name>A0A0R3WPK9_HYDTA</name>
<evidence type="ECO:0000256" key="2">
    <source>
        <dbReference type="ARBA" id="ARBA00022837"/>
    </source>
</evidence>
<dbReference type="Pfam" id="PF13499">
    <property type="entry name" value="EF-hand_7"/>
    <property type="match status" value="1"/>
</dbReference>
<dbReference type="EMBL" id="UYWX01001373">
    <property type="protein sequence ID" value="VDM20868.1"/>
    <property type="molecule type" value="Genomic_DNA"/>
</dbReference>
<evidence type="ECO:0000313" key="5">
    <source>
        <dbReference type="Proteomes" id="UP000274429"/>
    </source>
</evidence>
<reference evidence="4 5" key="2">
    <citation type="submission" date="2018-11" db="EMBL/GenBank/DDBJ databases">
        <authorList>
            <consortium name="Pathogen Informatics"/>
        </authorList>
    </citation>
    <scope>NUCLEOTIDE SEQUENCE [LARGE SCALE GENOMIC DNA]</scope>
</reference>
<keyword evidence="5" id="KW-1185">Reference proteome</keyword>
<evidence type="ECO:0000313" key="4">
    <source>
        <dbReference type="EMBL" id="VDM20868.1"/>
    </source>
</evidence>
<dbReference type="Proteomes" id="UP000274429">
    <property type="component" value="Unassembled WGS sequence"/>
</dbReference>
<sequence length="93" mass="10959">MMCLHNCTFFFWQVFDHNNDSYIDHEEIKRTMHFLGESVSDDDVRAMIQEADADHDGLVDFEGVKLSERLQCVGKRKAVTGWVIEEEEEEEEF</sequence>
<dbReference type="OrthoDB" id="26525at2759"/>
<organism evidence="6">
    <name type="scientific">Hydatigena taeniaeformis</name>
    <name type="common">Feline tapeworm</name>
    <name type="synonym">Taenia taeniaeformis</name>
    <dbReference type="NCBI Taxonomy" id="6205"/>
    <lineage>
        <taxon>Eukaryota</taxon>
        <taxon>Metazoa</taxon>
        <taxon>Spiralia</taxon>
        <taxon>Lophotrochozoa</taxon>
        <taxon>Platyhelminthes</taxon>
        <taxon>Cestoda</taxon>
        <taxon>Eucestoda</taxon>
        <taxon>Cyclophyllidea</taxon>
        <taxon>Taeniidae</taxon>
        <taxon>Hydatigera</taxon>
    </lineage>
</organism>
<protein>
    <submittedName>
        <fullName evidence="6">EF-hand domain-containing protein</fullName>
    </submittedName>
</protein>
<evidence type="ECO:0000259" key="3">
    <source>
        <dbReference type="PROSITE" id="PS50222"/>
    </source>
</evidence>
<dbReference type="PROSITE" id="PS50222">
    <property type="entry name" value="EF_HAND_2"/>
    <property type="match status" value="1"/>
</dbReference>
<dbReference type="STRING" id="6205.A0A0R3WPK9"/>
<evidence type="ECO:0000256" key="1">
    <source>
        <dbReference type="ARBA" id="ARBA00022737"/>
    </source>
</evidence>
<dbReference type="Gene3D" id="1.10.238.10">
    <property type="entry name" value="EF-hand"/>
    <property type="match status" value="1"/>
</dbReference>
<dbReference type="InterPro" id="IPR011992">
    <property type="entry name" value="EF-hand-dom_pair"/>
</dbReference>
<reference evidence="6" key="1">
    <citation type="submission" date="2017-02" db="UniProtKB">
        <authorList>
            <consortium name="WormBaseParasite"/>
        </authorList>
    </citation>
    <scope>IDENTIFICATION</scope>
</reference>